<keyword evidence="2" id="KW-0106">Calcium</keyword>
<dbReference type="GO" id="GO:0048471">
    <property type="term" value="C:perinuclear region of cytoplasm"/>
    <property type="evidence" value="ECO:0007669"/>
    <property type="project" value="TreeGrafter"/>
</dbReference>
<dbReference type="AlphaFoldDB" id="A0AAV2K4M0"/>
<proteinExistence type="predicted"/>
<evidence type="ECO:0000256" key="1">
    <source>
        <dbReference type="ARBA" id="ARBA00022723"/>
    </source>
</evidence>
<accession>A0AAV2K4M0</accession>
<dbReference type="PANTHER" id="PTHR11639">
    <property type="entry name" value="S100 CALCIUM-BINDING PROTEIN"/>
    <property type="match status" value="1"/>
</dbReference>
<feature type="compositionally biased region" description="Basic and acidic residues" evidence="3">
    <location>
        <begin position="138"/>
        <end position="179"/>
    </location>
</feature>
<feature type="region of interest" description="Disordered" evidence="3">
    <location>
        <begin position="118"/>
        <end position="179"/>
    </location>
</feature>
<dbReference type="InterPro" id="IPR013787">
    <property type="entry name" value="S100_Ca-bd_sub"/>
</dbReference>
<evidence type="ECO:0000313" key="5">
    <source>
        <dbReference type="EMBL" id="CAL1584893.1"/>
    </source>
</evidence>
<dbReference type="PROSITE" id="PS00018">
    <property type="entry name" value="EF_HAND_1"/>
    <property type="match status" value="1"/>
</dbReference>
<sequence length="287" mass="30502">MCHTDVRRKAGTGALSDFLRAVEHFSCPADAKRGVMEAAIQSLVKVYLKSSKGKENLRKKDFQNLVSSQLSNILSGTDSKEAINNMAAGLDENQDGKLGFPEYMKLIGYLAVSLSEQQGQAKEEPNQNATGQVAQSSPDKEEKAEATEANAEVKAEPKAEPEAKPEAEPKAEAKPKAELSEVVAAAAAEVPATALSVEPSKVEVGAEVKAEGEGPKGETTETVVTTTTVTTVVNEVVNGVSEFSEVTKVKEVKEVDGEVEVKEEVKVETVKAEEAPAAEEKKEETAS</sequence>
<organism evidence="5 6">
    <name type="scientific">Knipowitschia caucasica</name>
    <name type="common">Caucasian dwarf goby</name>
    <name type="synonym">Pomatoschistus caucasicus</name>
    <dbReference type="NCBI Taxonomy" id="637954"/>
    <lineage>
        <taxon>Eukaryota</taxon>
        <taxon>Metazoa</taxon>
        <taxon>Chordata</taxon>
        <taxon>Craniata</taxon>
        <taxon>Vertebrata</taxon>
        <taxon>Euteleostomi</taxon>
        <taxon>Actinopterygii</taxon>
        <taxon>Neopterygii</taxon>
        <taxon>Teleostei</taxon>
        <taxon>Neoteleostei</taxon>
        <taxon>Acanthomorphata</taxon>
        <taxon>Gobiaria</taxon>
        <taxon>Gobiiformes</taxon>
        <taxon>Gobioidei</taxon>
        <taxon>Gobiidae</taxon>
        <taxon>Gobiinae</taxon>
        <taxon>Knipowitschia</taxon>
    </lineage>
</organism>
<dbReference type="SUPFAM" id="SSF47473">
    <property type="entry name" value="EF-hand"/>
    <property type="match status" value="1"/>
</dbReference>
<protein>
    <recommendedName>
        <fullName evidence="4">EF-hand domain-containing protein</fullName>
    </recommendedName>
</protein>
<dbReference type="Gene3D" id="1.10.238.10">
    <property type="entry name" value="EF-hand"/>
    <property type="match status" value="1"/>
</dbReference>
<dbReference type="SMART" id="SM01394">
    <property type="entry name" value="S_100"/>
    <property type="match status" value="1"/>
</dbReference>
<keyword evidence="1" id="KW-0479">Metal-binding</keyword>
<feature type="compositionally biased region" description="Polar residues" evidence="3">
    <location>
        <begin position="118"/>
        <end position="137"/>
    </location>
</feature>
<dbReference type="GO" id="GO:0048306">
    <property type="term" value="F:calcium-dependent protein binding"/>
    <property type="evidence" value="ECO:0007669"/>
    <property type="project" value="TreeGrafter"/>
</dbReference>
<dbReference type="InterPro" id="IPR002048">
    <property type="entry name" value="EF_hand_dom"/>
</dbReference>
<dbReference type="InterPro" id="IPR011992">
    <property type="entry name" value="EF-hand-dom_pair"/>
</dbReference>
<dbReference type="EMBL" id="OZ035838">
    <property type="protein sequence ID" value="CAL1584893.1"/>
    <property type="molecule type" value="Genomic_DNA"/>
</dbReference>
<dbReference type="PROSITE" id="PS50222">
    <property type="entry name" value="EF_HAND_2"/>
    <property type="match status" value="1"/>
</dbReference>
<reference evidence="5 6" key="1">
    <citation type="submission" date="2024-04" db="EMBL/GenBank/DDBJ databases">
        <authorList>
            <person name="Waldvogel A.-M."/>
            <person name="Schoenle A."/>
        </authorList>
    </citation>
    <scope>NUCLEOTIDE SEQUENCE [LARGE SCALE GENOMIC DNA]</scope>
</reference>
<feature type="domain" description="EF-hand" evidence="4">
    <location>
        <begin position="78"/>
        <end position="113"/>
    </location>
</feature>
<evidence type="ECO:0000256" key="3">
    <source>
        <dbReference type="SAM" id="MobiDB-lite"/>
    </source>
</evidence>
<evidence type="ECO:0000313" key="6">
    <source>
        <dbReference type="Proteomes" id="UP001497482"/>
    </source>
</evidence>
<dbReference type="PANTHER" id="PTHR11639:SF115">
    <property type="entry name" value="S100 CALCIUM-BINDING PROTEIN U-RELATED"/>
    <property type="match status" value="1"/>
</dbReference>
<evidence type="ECO:0000259" key="4">
    <source>
        <dbReference type="PROSITE" id="PS50222"/>
    </source>
</evidence>
<dbReference type="GO" id="GO:0005509">
    <property type="term" value="F:calcium ion binding"/>
    <property type="evidence" value="ECO:0007669"/>
    <property type="project" value="InterPro"/>
</dbReference>
<dbReference type="InterPro" id="IPR018247">
    <property type="entry name" value="EF_Hand_1_Ca_BS"/>
</dbReference>
<dbReference type="GO" id="GO:0005615">
    <property type="term" value="C:extracellular space"/>
    <property type="evidence" value="ECO:0007669"/>
    <property type="project" value="TreeGrafter"/>
</dbReference>
<keyword evidence="6" id="KW-1185">Reference proteome</keyword>
<evidence type="ECO:0000256" key="2">
    <source>
        <dbReference type="ARBA" id="ARBA00022837"/>
    </source>
</evidence>
<dbReference type="Proteomes" id="UP001497482">
    <property type="component" value="Chromosome 16"/>
</dbReference>
<name>A0AAV2K4M0_KNICA</name>
<gene>
    <name evidence="5" type="ORF">KC01_LOCUS15152</name>
</gene>